<proteinExistence type="predicted"/>
<dbReference type="EMBL" id="AP019755">
    <property type="protein sequence ID" value="BBL35788.1"/>
    <property type="molecule type" value="Genomic_DNA"/>
</dbReference>
<keyword evidence="2" id="KW-1185">Reference proteome</keyword>
<reference evidence="1 2" key="1">
    <citation type="submission" date="2019-06" db="EMBL/GenBank/DDBJ databases">
        <title>Nitrosomonas stercoris KYUHI-S whole genome shotgun sequence.</title>
        <authorList>
            <person name="Nakagawa T."/>
            <person name="Tsuchiya Y."/>
            <person name="Takahashi R."/>
        </authorList>
    </citation>
    <scope>NUCLEOTIDE SEQUENCE [LARGE SCALE GENOMIC DNA]</scope>
    <source>
        <strain evidence="1 2">KYUHI-S</strain>
    </source>
</reference>
<evidence type="ECO:0000313" key="1">
    <source>
        <dbReference type="EMBL" id="BBL35788.1"/>
    </source>
</evidence>
<organism evidence="1 2">
    <name type="scientific">Nitrosomonas stercoris</name>
    <dbReference type="NCBI Taxonomy" id="1444684"/>
    <lineage>
        <taxon>Bacteria</taxon>
        <taxon>Pseudomonadati</taxon>
        <taxon>Pseudomonadota</taxon>
        <taxon>Betaproteobacteria</taxon>
        <taxon>Nitrosomonadales</taxon>
        <taxon>Nitrosomonadaceae</taxon>
        <taxon>Nitrosomonas</taxon>
    </lineage>
</organism>
<dbReference type="Proteomes" id="UP000316473">
    <property type="component" value="Chromosome"/>
</dbReference>
<name>A0A4Y1YPP1_9PROT</name>
<dbReference type="KEGG" id="nst:Nstercoris_02064"/>
<dbReference type="AlphaFoldDB" id="A0A4Y1YPP1"/>
<evidence type="ECO:0000313" key="2">
    <source>
        <dbReference type="Proteomes" id="UP000316473"/>
    </source>
</evidence>
<accession>A0A4Y1YPP1</accession>
<gene>
    <name evidence="1" type="ORF">Nstercoris_02064</name>
</gene>
<sequence length="351" mass="39689">MIKKIKHLPLSTLISIRFLACPTDGLTISEIKKSLNPIFHQALSNNEWSQCLQQLVNDGLLEKVNRSRFHPTKKGQKQALQQLGLQSPPTSHWLTLRNRYLIANLLGLPTTDHASIASANGLRAAILVNAFQLTVGVHSTLTKVRDNLLWQQLAQFTNQANQQHELLQANFIQAKSFTINALASLLLGNLLGTNRKLSWDSALKQLAAKAVEARRITPNELRLAILRKATQSTKPQSLSEIPRTTQPEQHPELFNLEHFAHQVYQSAKHCQTGKFGGNKLFISHVWRQMQRDNKTFGLDLNKFKHYLTLANNKRLISLSRADLPYAMDPEDVAMSETAYLNATFHFIRLES</sequence>
<protein>
    <submittedName>
        <fullName evidence="1">Uncharacterized protein</fullName>
    </submittedName>
</protein>